<dbReference type="RefSeq" id="WP_161256099.1">
    <property type="nucleotide sequence ID" value="NZ_WXEY01000004.1"/>
</dbReference>
<evidence type="ECO:0000256" key="3">
    <source>
        <dbReference type="ARBA" id="ARBA00023014"/>
    </source>
</evidence>
<reference evidence="5 6" key="1">
    <citation type="submission" date="2020-01" db="EMBL/GenBank/DDBJ databases">
        <title>Whole-genome sequence of Heliobacterium undosum DSM 13378.</title>
        <authorList>
            <person name="Kyndt J.A."/>
            <person name="Meyer T.E."/>
        </authorList>
    </citation>
    <scope>NUCLEOTIDE SEQUENCE [LARGE SCALE GENOMIC DNA]</scope>
    <source>
        <strain evidence="5 6">DSM 13378</strain>
    </source>
</reference>
<dbReference type="PROSITE" id="PS00198">
    <property type="entry name" value="4FE4S_FER_1"/>
    <property type="match status" value="1"/>
</dbReference>
<evidence type="ECO:0000313" key="5">
    <source>
        <dbReference type="EMBL" id="MZP29165.1"/>
    </source>
</evidence>
<protein>
    <submittedName>
        <fullName evidence="5">P-loop NTPase</fullName>
    </submittedName>
</protein>
<dbReference type="PROSITE" id="PS51379">
    <property type="entry name" value="4FE4S_FER_2"/>
    <property type="match status" value="2"/>
</dbReference>
<dbReference type="SUPFAM" id="SSF52540">
    <property type="entry name" value="P-loop containing nucleoside triphosphate hydrolases"/>
    <property type="match status" value="1"/>
</dbReference>
<dbReference type="Gene3D" id="3.40.50.300">
    <property type="entry name" value="P-loop containing nucleotide triphosphate hydrolases"/>
    <property type="match status" value="2"/>
</dbReference>
<dbReference type="Gene3D" id="3.30.70.20">
    <property type="match status" value="1"/>
</dbReference>
<evidence type="ECO:0000313" key="6">
    <source>
        <dbReference type="Proteomes" id="UP000463470"/>
    </source>
</evidence>
<sequence>MKPIIAIASGKGGTGKTTVAVNLAAVSEEPVLLADCDVEEPNCHLFIHPEEKATHPFGVLTPAFNLEKCVGCGRCRDVCRFQALIMVKGKPMLFPENCHACGGCSRHCPARAITEVERPAGTIHQGDAGAIRLVYGLLDIGEAKSPPLIREVRRRLNDRTTAAERTVIIDAPPGTSCPVVSAIDGVDYLVLVTESTPFGLHDLQLAVEMARTMGLPFGVIINRAGLGDSRVREYCQREGIAVLMELPFDREVAQVYADGKLPARELPAMGEAFQGLWKRLREEVTP</sequence>
<keyword evidence="2" id="KW-0408">Iron</keyword>
<evidence type="ECO:0000256" key="2">
    <source>
        <dbReference type="ARBA" id="ARBA00023004"/>
    </source>
</evidence>
<dbReference type="GO" id="GO:0046872">
    <property type="term" value="F:metal ion binding"/>
    <property type="evidence" value="ECO:0007669"/>
    <property type="project" value="UniProtKB-KW"/>
</dbReference>
<name>A0A845L2D7_9FIRM</name>
<keyword evidence="1" id="KW-0479">Metal-binding</keyword>
<dbReference type="SUPFAM" id="SSF54862">
    <property type="entry name" value="4Fe-4S ferredoxins"/>
    <property type="match status" value="1"/>
</dbReference>
<accession>A0A845L2D7</accession>
<keyword evidence="6" id="KW-1185">Reference proteome</keyword>
<gene>
    <name evidence="5" type="ORF">GTO91_05500</name>
</gene>
<dbReference type="CDD" id="cd03110">
    <property type="entry name" value="SIMIBI_bact_arch"/>
    <property type="match status" value="1"/>
</dbReference>
<comment type="caution">
    <text evidence="5">The sequence shown here is derived from an EMBL/GenBank/DDBJ whole genome shotgun (WGS) entry which is preliminary data.</text>
</comment>
<dbReference type="InterPro" id="IPR027417">
    <property type="entry name" value="P-loop_NTPase"/>
</dbReference>
<dbReference type="AlphaFoldDB" id="A0A845L2D7"/>
<dbReference type="InterPro" id="IPR002586">
    <property type="entry name" value="CobQ/CobB/MinD/ParA_Nub-bd_dom"/>
</dbReference>
<feature type="domain" description="4Fe-4S ferredoxin-type" evidence="4">
    <location>
        <begin position="90"/>
        <end position="118"/>
    </location>
</feature>
<dbReference type="PANTHER" id="PTHR43063:SF1">
    <property type="entry name" value="4FE-4S CLUSTER CONTAINING PARA FAMILY ATPASE PROTEIN"/>
    <property type="match status" value="1"/>
</dbReference>
<dbReference type="GO" id="GO:0051536">
    <property type="term" value="F:iron-sulfur cluster binding"/>
    <property type="evidence" value="ECO:0007669"/>
    <property type="project" value="UniProtKB-KW"/>
</dbReference>
<evidence type="ECO:0000256" key="1">
    <source>
        <dbReference type="ARBA" id="ARBA00022723"/>
    </source>
</evidence>
<dbReference type="Pfam" id="PF00037">
    <property type="entry name" value="Fer4"/>
    <property type="match status" value="1"/>
</dbReference>
<dbReference type="PANTHER" id="PTHR43063">
    <property type="entry name" value="4FE-4S CLUSTER CONTAINING PARA FAMILY ATPASE PROTEIN"/>
    <property type="match status" value="1"/>
</dbReference>
<dbReference type="OrthoDB" id="9778602at2"/>
<dbReference type="EMBL" id="WXEY01000004">
    <property type="protein sequence ID" value="MZP29165.1"/>
    <property type="molecule type" value="Genomic_DNA"/>
</dbReference>
<feature type="domain" description="4Fe-4S ferredoxin-type" evidence="4">
    <location>
        <begin position="60"/>
        <end position="89"/>
    </location>
</feature>
<evidence type="ECO:0000259" key="4">
    <source>
        <dbReference type="PROSITE" id="PS51379"/>
    </source>
</evidence>
<dbReference type="InterPro" id="IPR017896">
    <property type="entry name" value="4Fe4S_Fe-S-bd"/>
</dbReference>
<keyword evidence="3" id="KW-0411">Iron-sulfur</keyword>
<dbReference type="Pfam" id="PF01656">
    <property type="entry name" value="CbiA"/>
    <property type="match status" value="1"/>
</dbReference>
<organism evidence="5 6">
    <name type="scientific">Heliomicrobium undosum</name>
    <dbReference type="NCBI Taxonomy" id="121734"/>
    <lineage>
        <taxon>Bacteria</taxon>
        <taxon>Bacillati</taxon>
        <taxon>Bacillota</taxon>
        <taxon>Clostridia</taxon>
        <taxon>Eubacteriales</taxon>
        <taxon>Heliobacteriaceae</taxon>
        <taxon>Heliomicrobium</taxon>
    </lineage>
</organism>
<proteinExistence type="predicted"/>
<dbReference type="Proteomes" id="UP000463470">
    <property type="component" value="Unassembled WGS sequence"/>
</dbReference>
<dbReference type="InterPro" id="IPR017900">
    <property type="entry name" value="4Fe4S_Fe_S_CS"/>
</dbReference>